<dbReference type="EMBL" id="PXXO01000009">
    <property type="protein sequence ID" value="PSJ04843.1"/>
    <property type="molecule type" value="Genomic_DNA"/>
</dbReference>
<feature type="compositionally biased region" description="Low complexity" evidence="8">
    <location>
        <begin position="76"/>
        <end position="104"/>
    </location>
</feature>
<evidence type="ECO:0000256" key="6">
    <source>
        <dbReference type="ARBA" id="ARBA00035687"/>
    </source>
</evidence>
<protein>
    <recommendedName>
        <fullName evidence="6 7">Large ribosomal subunit protein bL31</fullName>
    </recommendedName>
</protein>
<dbReference type="PROSITE" id="PS01143">
    <property type="entry name" value="RIBOSOMAL_L31"/>
    <property type="match status" value="1"/>
</dbReference>
<comment type="subunit">
    <text evidence="7">Part of the 50S ribosomal subunit.</text>
</comment>
<dbReference type="OrthoDB" id="9803251at2"/>
<dbReference type="GO" id="GO:0003735">
    <property type="term" value="F:structural constituent of ribosome"/>
    <property type="evidence" value="ECO:0007669"/>
    <property type="project" value="InterPro"/>
</dbReference>
<comment type="function">
    <text evidence="7">Binds the 23S rRNA.</text>
</comment>
<evidence type="ECO:0000313" key="10">
    <source>
        <dbReference type="Proteomes" id="UP000243002"/>
    </source>
</evidence>
<keyword evidence="5 7" id="KW-0687">Ribonucleoprotein</keyword>
<keyword evidence="2 7" id="KW-0699">rRNA-binding</keyword>
<dbReference type="RefSeq" id="WP_106632404.1">
    <property type="nucleotide sequence ID" value="NZ_PXXO01000009.1"/>
</dbReference>
<evidence type="ECO:0000256" key="7">
    <source>
        <dbReference type="HAMAP-Rule" id="MF_00501"/>
    </source>
</evidence>
<dbReference type="PANTHER" id="PTHR33280:SF1">
    <property type="entry name" value="LARGE RIBOSOMAL SUBUNIT PROTEIN BL31C"/>
    <property type="match status" value="1"/>
</dbReference>
<comment type="similarity">
    <text evidence="1 7">Belongs to the bacterial ribosomal protein bL31 family. Type A subfamily.</text>
</comment>
<keyword evidence="10" id="KW-1185">Reference proteome</keyword>
<dbReference type="Gene3D" id="4.10.830.30">
    <property type="entry name" value="Ribosomal protein L31"/>
    <property type="match status" value="1"/>
</dbReference>
<dbReference type="InterPro" id="IPR042105">
    <property type="entry name" value="Ribosomal_bL31_sf"/>
</dbReference>
<sequence length="104" mass="11190">MPKAEIHPTWYPDAKVICNGEVVMTTGSTSPELHVDVWSGNHPFYTGTQKILDTEGRVDRFMRKYGMGGADSLSNAAAKQEPQVEAPAEAATEVETEAPAVAEA</sequence>
<keyword evidence="4 7" id="KW-0689">Ribosomal protein</keyword>
<feature type="region of interest" description="Disordered" evidence="8">
    <location>
        <begin position="71"/>
        <end position="104"/>
    </location>
</feature>
<evidence type="ECO:0000256" key="8">
    <source>
        <dbReference type="SAM" id="MobiDB-lite"/>
    </source>
</evidence>
<organism evidence="9 10">
    <name type="scientific">Cyanobium usitatum str. Tous</name>
    <dbReference type="NCBI Taxonomy" id="2116684"/>
    <lineage>
        <taxon>Bacteria</taxon>
        <taxon>Bacillati</taxon>
        <taxon>Cyanobacteriota</taxon>
        <taxon>Cyanophyceae</taxon>
        <taxon>Synechococcales</taxon>
        <taxon>Prochlorococcaceae</taxon>
        <taxon>Cyanobium</taxon>
    </lineage>
</organism>
<dbReference type="GO" id="GO:0019843">
    <property type="term" value="F:rRNA binding"/>
    <property type="evidence" value="ECO:0007669"/>
    <property type="project" value="UniProtKB-KW"/>
</dbReference>
<dbReference type="Pfam" id="PF01197">
    <property type="entry name" value="Ribosomal_L31"/>
    <property type="match status" value="1"/>
</dbReference>
<dbReference type="PRINTS" id="PR01249">
    <property type="entry name" value="RIBOSOMALL31"/>
</dbReference>
<accession>A0A2P7MUE2</accession>
<evidence type="ECO:0000256" key="2">
    <source>
        <dbReference type="ARBA" id="ARBA00022730"/>
    </source>
</evidence>
<keyword evidence="3 7" id="KW-0694">RNA-binding</keyword>
<evidence type="ECO:0000256" key="3">
    <source>
        <dbReference type="ARBA" id="ARBA00022884"/>
    </source>
</evidence>
<dbReference type="HAMAP" id="MF_00501">
    <property type="entry name" value="Ribosomal_bL31_1"/>
    <property type="match status" value="1"/>
</dbReference>
<dbReference type="SUPFAM" id="SSF143800">
    <property type="entry name" value="L28p-like"/>
    <property type="match status" value="1"/>
</dbReference>
<dbReference type="GO" id="GO:0006412">
    <property type="term" value="P:translation"/>
    <property type="evidence" value="ECO:0007669"/>
    <property type="project" value="UniProtKB-UniRule"/>
</dbReference>
<dbReference type="AlphaFoldDB" id="A0A2P7MUE2"/>
<dbReference type="InterPro" id="IPR027491">
    <property type="entry name" value="Ribosomal_bL31_A"/>
</dbReference>
<dbReference type="NCBIfam" id="NF001809">
    <property type="entry name" value="PRK00528.1"/>
    <property type="match status" value="1"/>
</dbReference>
<evidence type="ECO:0000256" key="4">
    <source>
        <dbReference type="ARBA" id="ARBA00022980"/>
    </source>
</evidence>
<dbReference type="GO" id="GO:1990904">
    <property type="term" value="C:ribonucleoprotein complex"/>
    <property type="evidence" value="ECO:0007669"/>
    <property type="project" value="UniProtKB-KW"/>
</dbReference>
<dbReference type="NCBIfam" id="TIGR00105">
    <property type="entry name" value="L31"/>
    <property type="match status" value="1"/>
</dbReference>
<proteinExistence type="inferred from homology"/>
<reference evidence="9 10" key="1">
    <citation type="journal article" date="2018" name="Environ. Microbiol.">
        <title>Ecological and genomic features of two widespread freshwater picocyanobacteria.</title>
        <authorList>
            <person name="Cabello-Yeves P.J."/>
            <person name="Picazo A."/>
            <person name="Camacho A."/>
            <person name="Callieri C."/>
            <person name="Rosselli R."/>
            <person name="Roda-Garcia J.J."/>
            <person name="Coutinho F.H."/>
            <person name="Rodriguez-Valera F."/>
        </authorList>
    </citation>
    <scope>NUCLEOTIDE SEQUENCE [LARGE SCALE GENOMIC DNA]</scope>
    <source>
        <strain evidence="9 10">Tous</strain>
    </source>
</reference>
<dbReference type="GO" id="GO:0005840">
    <property type="term" value="C:ribosome"/>
    <property type="evidence" value="ECO:0007669"/>
    <property type="project" value="UniProtKB-KW"/>
</dbReference>
<dbReference type="InterPro" id="IPR034704">
    <property type="entry name" value="Ribosomal_bL28/bL31-like_sf"/>
</dbReference>
<evidence type="ECO:0000256" key="5">
    <source>
        <dbReference type="ARBA" id="ARBA00023274"/>
    </source>
</evidence>
<evidence type="ECO:0000256" key="1">
    <source>
        <dbReference type="ARBA" id="ARBA00009296"/>
    </source>
</evidence>
<evidence type="ECO:0000313" key="9">
    <source>
        <dbReference type="EMBL" id="PSJ04843.1"/>
    </source>
</evidence>
<dbReference type="PANTHER" id="PTHR33280">
    <property type="entry name" value="50S RIBOSOMAL PROTEIN L31, CHLOROPLASTIC"/>
    <property type="match status" value="1"/>
</dbReference>
<dbReference type="Proteomes" id="UP000243002">
    <property type="component" value="Unassembled WGS sequence"/>
</dbReference>
<name>A0A2P7MUE2_9CYAN</name>
<dbReference type="InterPro" id="IPR002150">
    <property type="entry name" value="Ribosomal_bL31"/>
</dbReference>
<comment type="caution">
    <text evidence="9">The sequence shown here is derived from an EMBL/GenBank/DDBJ whole genome shotgun (WGS) entry which is preliminary data.</text>
</comment>
<gene>
    <name evidence="7" type="primary">rpmE</name>
    <name evidence="7" type="synonym">rpl31</name>
    <name evidence="9" type="ORF">C7K55_09045</name>
</gene>
<comment type="caution">
    <text evidence="7">Lacks conserved residue(s) required for the propagation of feature annotation.</text>
</comment>